<gene>
    <name evidence="5" type="primary">cbiD</name>
    <name evidence="6" type="ORF">MBFIL_08410</name>
</gene>
<evidence type="ECO:0000313" key="6">
    <source>
        <dbReference type="EMBL" id="KZX14601.1"/>
    </source>
</evidence>
<keyword evidence="7" id="KW-1185">Reference proteome</keyword>
<dbReference type="Proteomes" id="UP000077066">
    <property type="component" value="Unassembled WGS sequence"/>
</dbReference>
<dbReference type="GO" id="GO:0032259">
    <property type="term" value="P:methylation"/>
    <property type="evidence" value="ECO:0007669"/>
    <property type="project" value="UniProtKB-KW"/>
</dbReference>
<dbReference type="NCBIfam" id="TIGR00312">
    <property type="entry name" value="cbiD"/>
    <property type="match status" value="1"/>
</dbReference>
<dbReference type="GO" id="GO:0043780">
    <property type="term" value="F:cobalt-precorrin-5B C1-methyltransferase activity"/>
    <property type="evidence" value="ECO:0007669"/>
    <property type="project" value="RHEA"/>
</dbReference>
<dbReference type="PANTHER" id="PTHR35863">
    <property type="entry name" value="COBALT-PRECORRIN-5B C(1)-METHYLTRANSFERASE"/>
    <property type="match status" value="1"/>
</dbReference>
<reference evidence="6 7" key="1">
    <citation type="submission" date="2016-04" db="EMBL/GenBank/DDBJ databases">
        <title>Genome sequence of Methanobrevibacter filiformis DSM 11501.</title>
        <authorList>
            <person name="Poehlein A."/>
            <person name="Seedorf H."/>
            <person name="Daniel R."/>
        </authorList>
    </citation>
    <scope>NUCLEOTIDE SEQUENCE [LARGE SCALE GENOMIC DNA]</scope>
    <source>
        <strain evidence="6 7">DSM 11501</strain>
    </source>
</reference>
<dbReference type="PANTHER" id="PTHR35863:SF1">
    <property type="entry name" value="COBALT-PRECORRIN-5B C(1)-METHYLTRANSFERASE"/>
    <property type="match status" value="1"/>
</dbReference>
<dbReference type="EMBL" id="LWMT01000138">
    <property type="protein sequence ID" value="KZX14601.1"/>
    <property type="molecule type" value="Genomic_DNA"/>
</dbReference>
<comment type="pathway">
    <text evidence="5">Cofactor biosynthesis; adenosylcobalamin biosynthesis; cob(II)yrinate a,c-diamide from sirohydrochlorin (anaerobic route): step 6/10.</text>
</comment>
<keyword evidence="2 5" id="KW-0489">Methyltransferase</keyword>
<keyword evidence="4 5" id="KW-0949">S-adenosyl-L-methionine</keyword>
<evidence type="ECO:0000256" key="5">
    <source>
        <dbReference type="HAMAP-Rule" id="MF_00787"/>
    </source>
</evidence>
<evidence type="ECO:0000256" key="2">
    <source>
        <dbReference type="ARBA" id="ARBA00022603"/>
    </source>
</evidence>
<dbReference type="GO" id="GO:0019251">
    <property type="term" value="P:anaerobic cobalamin biosynthetic process"/>
    <property type="evidence" value="ECO:0007669"/>
    <property type="project" value="UniProtKB-UniRule"/>
</dbReference>
<evidence type="ECO:0000256" key="1">
    <source>
        <dbReference type="ARBA" id="ARBA00022573"/>
    </source>
</evidence>
<dbReference type="AlphaFoldDB" id="A0A166CKD1"/>
<dbReference type="STRING" id="55758.MBFIL_08410"/>
<organism evidence="6 7">
    <name type="scientific">Methanobrevibacter filiformis</name>
    <dbReference type="NCBI Taxonomy" id="55758"/>
    <lineage>
        <taxon>Archaea</taxon>
        <taxon>Methanobacteriati</taxon>
        <taxon>Methanobacteriota</taxon>
        <taxon>Methanomada group</taxon>
        <taxon>Methanobacteria</taxon>
        <taxon>Methanobacteriales</taxon>
        <taxon>Methanobacteriaceae</taxon>
        <taxon>Methanobrevibacter</taxon>
    </lineage>
</organism>
<evidence type="ECO:0000256" key="3">
    <source>
        <dbReference type="ARBA" id="ARBA00022679"/>
    </source>
</evidence>
<comment type="similarity">
    <text evidence="5">Belongs to the CbiD family.</text>
</comment>
<dbReference type="PIRSF" id="PIRSF026782">
    <property type="entry name" value="CbiD"/>
    <property type="match status" value="1"/>
</dbReference>
<dbReference type="InterPro" id="IPR036074">
    <property type="entry name" value="CbiD_sf"/>
</dbReference>
<evidence type="ECO:0000313" key="7">
    <source>
        <dbReference type="Proteomes" id="UP000077066"/>
    </source>
</evidence>
<dbReference type="Gene3D" id="3.30.2110.10">
    <property type="entry name" value="CbiD-like"/>
    <property type="match status" value="1"/>
</dbReference>
<evidence type="ECO:0000256" key="4">
    <source>
        <dbReference type="ARBA" id="ARBA00022691"/>
    </source>
</evidence>
<dbReference type="RefSeq" id="WP_066971821.1">
    <property type="nucleotide sequence ID" value="NZ_LWMT01000138.1"/>
</dbReference>
<dbReference type="SUPFAM" id="SSF111342">
    <property type="entry name" value="CbiD-like"/>
    <property type="match status" value="1"/>
</dbReference>
<protein>
    <recommendedName>
        <fullName evidence="5">Cobalt-precorrin-5B C(1)-methyltransferase</fullName>
        <ecNumber evidence="5">2.1.1.195</ecNumber>
    </recommendedName>
    <alternativeName>
        <fullName evidence="5">Cobalt-precorrin-6A synthase</fullName>
    </alternativeName>
</protein>
<name>A0A166CKD1_9EURY</name>
<dbReference type="InterPro" id="IPR002748">
    <property type="entry name" value="CbiD"/>
</dbReference>
<comment type="catalytic activity">
    <reaction evidence="5">
        <text>Co-precorrin-5B + S-adenosyl-L-methionine = Co-precorrin-6A + S-adenosyl-L-homocysteine</text>
        <dbReference type="Rhea" id="RHEA:26285"/>
        <dbReference type="ChEBI" id="CHEBI:57856"/>
        <dbReference type="ChEBI" id="CHEBI:59789"/>
        <dbReference type="ChEBI" id="CHEBI:60063"/>
        <dbReference type="ChEBI" id="CHEBI:60064"/>
        <dbReference type="EC" id="2.1.1.195"/>
    </reaction>
</comment>
<keyword evidence="3 5" id="KW-0808">Transferase</keyword>
<proteinExistence type="inferred from homology"/>
<dbReference type="PATRIC" id="fig|55758.3.peg.945"/>
<dbReference type="HAMAP" id="MF_00787">
    <property type="entry name" value="CbiD"/>
    <property type="match status" value="1"/>
</dbReference>
<dbReference type="Pfam" id="PF01888">
    <property type="entry name" value="CbiD"/>
    <property type="match status" value="1"/>
</dbReference>
<dbReference type="OrthoDB" id="10423at2157"/>
<accession>A0A166CKD1</accession>
<comment type="function">
    <text evidence="5">Catalyzes the methylation of C-1 in cobalt-precorrin-5B to form cobalt-precorrin-6A.</text>
</comment>
<dbReference type="EC" id="2.1.1.195" evidence="5"/>
<comment type="caution">
    <text evidence="6">The sequence shown here is derived from an EMBL/GenBank/DDBJ whole genome shotgun (WGS) entry which is preliminary data.</text>
</comment>
<sequence length="364" mass="40189">MKDNTRKTGLSTGTIATASSIAAIKVLLGNEPNVKVTDVISPEGIISSVQIKESLKLNEITAQASAIKFDYNDPDITVNHEIISKVKLFDKNSDIPLNKELHSEDIIIVGGDGVGIITKHGLQLPIGSYAINPIPRSMIIKNLKKYLPKNKRALVTITIPEGEELAKKTMNPRLGIIRGLSILGTTGIAISRSNEAYKKSLVYQLSIAMAYKYEELIFVPGNIGEKYALKHFNVNKDQIIQMGNYVGFMLKKAKEYGINKIILLGHIGKLIKIAGGIFNTQNKIADTRREIMSAHTALCGADTETVEKIFNSTTTEEMLAILRKKDMDKAVLKNINKSIVDICKERFNIDIELILIDMKGNKLN</sequence>
<keyword evidence="1 5" id="KW-0169">Cobalamin biosynthesis</keyword>
<dbReference type="UniPathway" id="UPA00148">
    <property type="reaction ID" value="UER00227"/>
</dbReference>